<organism evidence="15 16">
    <name type="scientific">Hesseltinella vesiculosa</name>
    <dbReference type="NCBI Taxonomy" id="101127"/>
    <lineage>
        <taxon>Eukaryota</taxon>
        <taxon>Fungi</taxon>
        <taxon>Fungi incertae sedis</taxon>
        <taxon>Mucoromycota</taxon>
        <taxon>Mucoromycotina</taxon>
        <taxon>Mucoromycetes</taxon>
        <taxon>Mucorales</taxon>
        <taxon>Cunninghamellaceae</taxon>
        <taxon>Hesseltinella</taxon>
    </lineage>
</organism>
<feature type="domain" description="Peptidase S8/S53" evidence="12">
    <location>
        <begin position="248"/>
        <end position="654"/>
    </location>
</feature>
<dbReference type="EMBL" id="MCGT01000020">
    <property type="protein sequence ID" value="ORX51670.1"/>
    <property type="molecule type" value="Genomic_DNA"/>
</dbReference>
<evidence type="ECO:0000256" key="2">
    <source>
        <dbReference type="ARBA" id="ARBA00022512"/>
    </source>
</evidence>
<dbReference type="SUPFAM" id="SSF52743">
    <property type="entry name" value="Subtilisin-like"/>
    <property type="match status" value="1"/>
</dbReference>
<dbReference type="InterPro" id="IPR050131">
    <property type="entry name" value="Peptidase_S8_subtilisin-like"/>
</dbReference>
<keyword evidence="4 9" id="KW-0645">Protease</keyword>
<feature type="domain" description="PA" evidence="13">
    <location>
        <begin position="471"/>
        <end position="547"/>
    </location>
</feature>
<dbReference type="Pfam" id="PF06280">
    <property type="entry name" value="fn3_5"/>
    <property type="match status" value="1"/>
</dbReference>
<feature type="signal peptide" evidence="11">
    <location>
        <begin position="1"/>
        <end position="21"/>
    </location>
</feature>
<dbReference type="OrthoDB" id="206201at2759"/>
<dbReference type="PROSITE" id="PS00137">
    <property type="entry name" value="SUBTILASE_HIS"/>
    <property type="match status" value="1"/>
</dbReference>
<dbReference type="PROSITE" id="PS00138">
    <property type="entry name" value="SUBTILASE_SER"/>
    <property type="match status" value="1"/>
</dbReference>
<feature type="active site" description="Charge relay system" evidence="8 9">
    <location>
        <position position="307"/>
    </location>
</feature>
<dbReference type="PANTHER" id="PTHR43806">
    <property type="entry name" value="PEPTIDASE S8"/>
    <property type="match status" value="1"/>
</dbReference>
<dbReference type="STRING" id="101127.A0A1X2GE56"/>
<keyword evidence="2" id="KW-0134">Cell wall</keyword>
<dbReference type="PRINTS" id="PR00723">
    <property type="entry name" value="SUBTILISIN"/>
</dbReference>
<dbReference type="GO" id="GO:0005615">
    <property type="term" value="C:extracellular space"/>
    <property type="evidence" value="ECO:0007669"/>
    <property type="project" value="TreeGrafter"/>
</dbReference>
<dbReference type="InterPro" id="IPR003137">
    <property type="entry name" value="PA_domain"/>
</dbReference>
<dbReference type="InterPro" id="IPR015500">
    <property type="entry name" value="Peptidase_S8_subtilisin-rel"/>
</dbReference>
<evidence type="ECO:0000259" key="14">
    <source>
        <dbReference type="Pfam" id="PF06280"/>
    </source>
</evidence>
<evidence type="ECO:0000256" key="9">
    <source>
        <dbReference type="PROSITE-ProRule" id="PRU01240"/>
    </source>
</evidence>
<comment type="caution">
    <text evidence="15">The sequence shown here is derived from an EMBL/GenBank/DDBJ whole genome shotgun (WGS) entry which is preliminary data.</text>
</comment>
<evidence type="ECO:0000256" key="10">
    <source>
        <dbReference type="RuleBase" id="RU003355"/>
    </source>
</evidence>
<dbReference type="Gene3D" id="3.50.30.30">
    <property type="match status" value="1"/>
</dbReference>
<comment type="similarity">
    <text evidence="1 9 10">Belongs to the peptidase S8 family.</text>
</comment>
<dbReference type="InterPro" id="IPR000209">
    <property type="entry name" value="Peptidase_S8/S53_dom"/>
</dbReference>
<name>A0A1X2GE56_9FUNG</name>
<feature type="domain" description="C5a peptidase/Subtilisin-like protease SBT2-like Fn3-like" evidence="14">
    <location>
        <begin position="694"/>
        <end position="814"/>
    </location>
</feature>
<dbReference type="InterPro" id="IPR046450">
    <property type="entry name" value="PA_dom_sf"/>
</dbReference>
<dbReference type="Pfam" id="PF00082">
    <property type="entry name" value="Peptidase_S8"/>
    <property type="match status" value="1"/>
</dbReference>
<protein>
    <submittedName>
        <fullName evidence="15">Subtilisin-like protein</fullName>
    </submittedName>
</protein>
<dbReference type="InterPro" id="IPR023827">
    <property type="entry name" value="Peptidase_S8_Asp-AS"/>
</dbReference>
<feature type="chain" id="PRO_5013276148" evidence="11">
    <location>
        <begin position="22"/>
        <end position="969"/>
    </location>
</feature>
<dbReference type="Pfam" id="PF02225">
    <property type="entry name" value="PA"/>
    <property type="match status" value="1"/>
</dbReference>
<dbReference type="Gene3D" id="3.40.50.200">
    <property type="entry name" value="Peptidase S8/S53 domain"/>
    <property type="match status" value="1"/>
</dbReference>
<evidence type="ECO:0000256" key="4">
    <source>
        <dbReference type="ARBA" id="ARBA00022670"/>
    </source>
</evidence>
<gene>
    <name evidence="15" type="ORF">DM01DRAFT_329579</name>
</gene>
<dbReference type="PROSITE" id="PS51892">
    <property type="entry name" value="SUBTILASE"/>
    <property type="match status" value="1"/>
</dbReference>
<dbReference type="SUPFAM" id="SSF52025">
    <property type="entry name" value="PA domain"/>
    <property type="match status" value="1"/>
</dbReference>
<evidence type="ECO:0000256" key="11">
    <source>
        <dbReference type="SAM" id="SignalP"/>
    </source>
</evidence>
<keyword evidence="7 9" id="KW-0720">Serine protease</keyword>
<evidence type="ECO:0000256" key="5">
    <source>
        <dbReference type="ARBA" id="ARBA00022729"/>
    </source>
</evidence>
<evidence type="ECO:0000256" key="1">
    <source>
        <dbReference type="ARBA" id="ARBA00011073"/>
    </source>
</evidence>
<evidence type="ECO:0000259" key="12">
    <source>
        <dbReference type="Pfam" id="PF00082"/>
    </source>
</evidence>
<dbReference type="PROSITE" id="PS00136">
    <property type="entry name" value="SUBTILASE_ASP"/>
    <property type="match status" value="1"/>
</dbReference>
<dbReference type="InterPro" id="IPR022398">
    <property type="entry name" value="Peptidase_S8_His-AS"/>
</dbReference>
<evidence type="ECO:0000256" key="6">
    <source>
        <dbReference type="ARBA" id="ARBA00022801"/>
    </source>
</evidence>
<dbReference type="InterPro" id="IPR010435">
    <property type="entry name" value="C5a/SBT2-like_Fn3"/>
</dbReference>
<reference evidence="15 16" key="1">
    <citation type="submission" date="2016-07" db="EMBL/GenBank/DDBJ databases">
        <title>Pervasive Adenine N6-methylation of Active Genes in Fungi.</title>
        <authorList>
            <consortium name="DOE Joint Genome Institute"/>
            <person name="Mondo S.J."/>
            <person name="Dannebaum R.O."/>
            <person name="Kuo R.C."/>
            <person name="Labutti K."/>
            <person name="Haridas S."/>
            <person name="Kuo A."/>
            <person name="Salamov A."/>
            <person name="Ahrendt S.R."/>
            <person name="Lipzen A."/>
            <person name="Sullivan W."/>
            <person name="Andreopoulos W.B."/>
            <person name="Clum A."/>
            <person name="Lindquist E."/>
            <person name="Daum C."/>
            <person name="Ramamoorthy G.K."/>
            <person name="Gryganskyi A."/>
            <person name="Culley D."/>
            <person name="Magnuson J.K."/>
            <person name="James T.Y."/>
            <person name="O'Malley M.A."/>
            <person name="Stajich J.E."/>
            <person name="Spatafora J.W."/>
            <person name="Visel A."/>
            <person name="Grigoriev I.V."/>
        </authorList>
    </citation>
    <scope>NUCLEOTIDE SEQUENCE [LARGE SCALE GENOMIC DNA]</scope>
    <source>
        <strain evidence="15 16">NRRL 3301</strain>
    </source>
</reference>
<keyword evidence="3" id="KW-0964">Secreted</keyword>
<keyword evidence="6 9" id="KW-0378">Hydrolase</keyword>
<dbReference type="GO" id="GO:0004252">
    <property type="term" value="F:serine-type endopeptidase activity"/>
    <property type="evidence" value="ECO:0007669"/>
    <property type="project" value="UniProtKB-UniRule"/>
</dbReference>
<dbReference type="GO" id="GO:0016020">
    <property type="term" value="C:membrane"/>
    <property type="evidence" value="ECO:0007669"/>
    <property type="project" value="InterPro"/>
</dbReference>
<dbReference type="CDD" id="cd00538">
    <property type="entry name" value="PA"/>
    <property type="match status" value="1"/>
</dbReference>
<keyword evidence="5 11" id="KW-0732">Signal</keyword>
<evidence type="ECO:0000256" key="7">
    <source>
        <dbReference type="ARBA" id="ARBA00022825"/>
    </source>
</evidence>
<evidence type="ECO:0000256" key="3">
    <source>
        <dbReference type="ARBA" id="ARBA00022525"/>
    </source>
</evidence>
<evidence type="ECO:0000259" key="13">
    <source>
        <dbReference type="Pfam" id="PF02225"/>
    </source>
</evidence>
<keyword evidence="16" id="KW-1185">Reference proteome</keyword>
<dbReference type="AlphaFoldDB" id="A0A1X2GE56"/>
<proteinExistence type="inferred from homology"/>
<dbReference type="InterPro" id="IPR034187">
    <property type="entry name" value="Peptidases_S8_5"/>
</dbReference>
<dbReference type="CDD" id="cd07489">
    <property type="entry name" value="Peptidases_S8_5"/>
    <property type="match status" value="1"/>
</dbReference>
<evidence type="ECO:0000313" key="15">
    <source>
        <dbReference type="EMBL" id="ORX51670.1"/>
    </source>
</evidence>
<dbReference type="PANTHER" id="PTHR43806:SF66">
    <property type="entry name" value="SERIN ENDOPEPTIDASE"/>
    <property type="match status" value="1"/>
</dbReference>
<accession>A0A1X2GE56</accession>
<dbReference type="InterPro" id="IPR036852">
    <property type="entry name" value="Peptidase_S8/S53_dom_sf"/>
</dbReference>
<dbReference type="Proteomes" id="UP000242146">
    <property type="component" value="Unassembled WGS sequence"/>
</dbReference>
<evidence type="ECO:0000256" key="8">
    <source>
        <dbReference type="PIRSR" id="PIRSR615500-1"/>
    </source>
</evidence>
<sequence>MKAGRLWIVFLIFRFQGEAVAEDETNHFETERHHRLSKLMHDENLPWEATHMGPRFTVQFQASVDHPNQVEAEQNAFLQYLQSHDIKFHIRYRYNGIMNGMSVQLVAPDSPFEDDENKSNTTSTLRPSLYKKKNRLIQFLKTSDNSTTNLTNNNGTDTEIFHPSIFLAQTLKRCPYIRRYWPGKRYKRPNVIQTQNLPHQLRSLLSYNRSEIATVADGQGYMDPGMANLNYAHTLTGVETARKAGFSGNGIKVGILDSGVDYTHPSLGGCFGPGCLISTGYDLVGDDYGESSDLQPDENPIDLCDGHGTHVAGILAANDRTKGFEGVAPGVSIGVWRIFGCEGDTDDDIILAAAEMAADAGMDIINLSLGGGVSAWSEDALAVALSNLSKKGISIVVAQGNEGRDGIARTPSPAVGDQVIAVGSVDNTIKLSHIVHLFQEGHEIANFEYVSGDGPGFKLGGQPQGLVILEKETACDPILQNVHDQVVAVKRGECDFGQKAMQVQNAGGTGVLVYSTGADDAVSIDLHRYTRITIPVASVSGEDGVALLDAYHESKITNSPLSAKFISELTEVKTGGLLSVFSTWGPDPELHFKPDIVGVGGHLYSTYPSTLGWYRSMSGTSMATPYISGCLALYMEATGERDPRIIIDNLMNYAVPLPLLNDSNHLDSVARQGPGLIQVYDAILATTQVYPPKIALNDTEHFNGKATLFIENFSDDHKIYEVDHLPTMGVNGYDFNKSAVPMEKAEYKQASALVAFEQEVIEVNGKGSKSLNIKFAPPRWIEELDHVIYGGYIRLRQVDKQGEMIDSKAIHVPYYGVLGSQYELPIFDYKQGYPYIGMANGKPIHSGTRSRRRPAYNFQDGDVLNLFMRLGNPSTVVKCEVISGDGMWAGYIPHYDNIWVARNDHSDEFFDYAIHWHGHLTMDLYSNTAPVETQPGTYHIILSALKIFGNASVPRDWETWTSFDFDIIS</sequence>
<feature type="active site" description="Charge relay system" evidence="8 9">
    <location>
        <position position="621"/>
    </location>
</feature>
<evidence type="ECO:0000313" key="16">
    <source>
        <dbReference type="Proteomes" id="UP000242146"/>
    </source>
</evidence>
<dbReference type="InterPro" id="IPR023828">
    <property type="entry name" value="Peptidase_S8_Ser-AS"/>
</dbReference>
<feature type="active site" description="Charge relay system" evidence="8 9">
    <location>
        <position position="257"/>
    </location>
</feature>
<dbReference type="GO" id="GO:0006508">
    <property type="term" value="P:proteolysis"/>
    <property type="evidence" value="ECO:0007669"/>
    <property type="project" value="UniProtKB-KW"/>
</dbReference>